<organism evidence="2">
    <name type="scientific">uncultured Rubrobacteraceae bacterium</name>
    <dbReference type="NCBI Taxonomy" id="349277"/>
    <lineage>
        <taxon>Bacteria</taxon>
        <taxon>Bacillati</taxon>
        <taxon>Actinomycetota</taxon>
        <taxon>Rubrobacteria</taxon>
        <taxon>Rubrobacterales</taxon>
        <taxon>Rubrobacteraceae</taxon>
        <taxon>environmental samples</taxon>
    </lineage>
</organism>
<evidence type="ECO:0000256" key="1">
    <source>
        <dbReference type="SAM" id="MobiDB-lite"/>
    </source>
</evidence>
<sequence length="86" mass="9824">GGPRGLDPAAEGRGRRRPVHARERRVRVRPRREGPDRRVRGVPEPAGVGRGERPRARRQGNNLDEAREREAVRIRSRPPHIPPRVL</sequence>
<feature type="non-terminal residue" evidence="2">
    <location>
        <position position="86"/>
    </location>
</feature>
<dbReference type="EMBL" id="CADCVC010000021">
    <property type="protein sequence ID" value="CAA9425672.1"/>
    <property type="molecule type" value="Genomic_DNA"/>
</dbReference>
<name>A0A6J4PYZ5_9ACTN</name>
<proteinExistence type="predicted"/>
<reference evidence="2" key="1">
    <citation type="submission" date="2020-02" db="EMBL/GenBank/DDBJ databases">
        <authorList>
            <person name="Meier V. D."/>
        </authorList>
    </citation>
    <scope>NUCLEOTIDE SEQUENCE</scope>
    <source>
        <strain evidence="2">AVDCRST_MAG80</strain>
    </source>
</reference>
<feature type="compositionally biased region" description="Basic and acidic residues" evidence="1">
    <location>
        <begin position="64"/>
        <end position="73"/>
    </location>
</feature>
<dbReference type="AlphaFoldDB" id="A0A6J4PYZ5"/>
<protein>
    <submittedName>
        <fullName evidence="2">Uncharacterized protein</fullName>
    </submittedName>
</protein>
<feature type="non-terminal residue" evidence="2">
    <location>
        <position position="1"/>
    </location>
</feature>
<feature type="compositionally biased region" description="Basic residues" evidence="1">
    <location>
        <begin position="14"/>
        <end position="30"/>
    </location>
</feature>
<gene>
    <name evidence="2" type="ORF">AVDCRST_MAG80-218</name>
</gene>
<accession>A0A6J4PYZ5</accession>
<feature type="compositionally biased region" description="Basic and acidic residues" evidence="1">
    <location>
        <begin position="31"/>
        <end position="41"/>
    </location>
</feature>
<feature type="region of interest" description="Disordered" evidence="1">
    <location>
        <begin position="1"/>
        <end position="86"/>
    </location>
</feature>
<evidence type="ECO:0000313" key="2">
    <source>
        <dbReference type="EMBL" id="CAA9425672.1"/>
    </source>
</evidence>